<feature type="transmembrane region" description="Helical" evidence="5">
    <location>
        <begin position="121"/>
        <end position="141"/>
    </location>
</feature>
<dbReference type="PANTHER" id="PTHR11785:SF512">
    <property type="entry name" value="SOBREMESA, ISOFORM B"/>
    <property type="match status" value="1"/>
</dbReference>
<evidence type="ECO:0000256" key="4">
    <source>
        <dbReference type="ARBA" id="ARBA00023136"/>
    </source>
</evidence>
<feature type="transmembrane region" description="Helical" evidence="5">
    <location>
        <begin position="408"/>
        <end position="424"/>
    </location>
</feature>
<feature type="transmembrane region" description="Helical" evidence="5">
    <location>
        <begin position="85"/>
        <end position="109"/>
    </location>
</feature>
<reference evidence="6 7" key="1">
    <citation type="submission" date="2018-06" db="EMBL/GenBank/DDBJ databases">
        <title>Novel Chryseobacterium species.</title>
        <authorList>
            <person name="Newman J."/>
            <person name="Hugo C."/>
            <person name="Oosthuizen L."/>
            <person name="Charimba G."/>
        </authorList>
    </citation>
    <scope>NUCLEOTIDE SEQUENCE [LARGE SCALE GENOMIC DNA]</scope>
    <source>
        <strain evidence="6 7">7_F195</strain>
    </source>
</reference>
<accession>A0A3D9B4Q4</accession>
<dbReference type="InterPro" id="IPR002293">
    <property type="entry name" value="AA/rel_permease1"/>
</dbReference>
<keyword evidence="2 5" id="KW-0812">Transmembrane</keyword>
<dbReference type="EMBL" id="QNVV01000005">
    <property type="protein sequence ID" value="REC48206.1"/>
    <property type="molecule type" value="Genomic_DNA"/>
</dbReference>
<keyword evidence="7" id="KW-1185">Reference proteome</keyword>
<evidence type="ECO:0000256" key="1">
    <source>
        <dbReference type="ARBA" id="ARBA00004141"/>
    </source>
</evidence>
<sequence length="442" mass="48402">MSTVSHQIGWKTAAAIVVSNMIGTGIFTTLGFQLSDITNTFSIFLLWAIGGVLALFGAFCYAELGSHFKGNGGDFIYLKETYHPLFGYLISWISLIIGFSSPVALAALAMSKYLSVFEFSFGNGFAIAAICLVAAALSFSLKTSSRFHNFFTFIKVAFIIVLVILGVGLSGNPQVGNSLNFSNSWKDELLLPAFATSLVFVTYSYTGWNSASYIAGEIKDVQKNLPKSLIIGTVFVTVSYILVNYIMLKHAPADQLAGKEDVMGEAAVNMLGPAFGKIVNIFIALQLIATISGYLWVGSRLTQAFAKETYIWKPLSTGNKKGIPVRAIFAHAVIASIIILTGSFKEIFVYTAFILQLFASLAISTIYFLKKEDRKIFKSNSFYIFPTVFLLFSVYILYFTLIHNPKESMIGLGIVGVGILLYILDRKLSRNTKKETDGSEEG</sequence>
<gene>
    <name evidence="6" type="ORF">DRF67_07665</name>
</gene>
<protein>
    <submittedName>
        <fullName evidence="6">Amino acid permease</fullName>
    </submittedName>
</protein>
<dbReference type="RefSeq" id="WP_115927710.1">
    <property type="nucleotide sequence ID" value="NZ_QNVV01000005.1"/>
</dbReference>
<evidence type="ECO:0000313" key="6">
    <source>
        <dbReference type="EMBL" id="REC48206.1"/>
    </source>
</evidence>
<feature type="transmembrane region" description="Helical" evidence="5">
    <location>
        <begin position="347"/>
        <end position="369"/>
    </location>
</feature>
<feature type="transmembrane region" description="Helical" evidence="5">
    <location>
        <begin position="323"/>
        <end position="341"/>
    </location>
</feature>
<dbReference type="PANTHER" id="PTHR11785">
    <property type="entry name" value="AMINO ACID TRANSPORTER"/>
    <property type="match status" value="1"/>
</dbReference>
<organism evidence="6 7">
    <name type="scientific">Chryseobacterium pennipullorum</name>
    <dbReference type="NCBI Taxonomy" id="2258963"/>
    <lineage>
        <taxon>Bacteria</taxon>
        <taxon>Pseudomonadati</taxon>
        <taxon>Bacteroidota</taxon>
        <taxon>Flavobacteriia</taxon>
        <taxon>Flavobacteriales</taxon>
        <taxon>Weeksellaceae</taxon>
        <taxon>Chryseobacterium group</taxon>
        <taxon>Chryseobacterium</taxon>
    </lineage>
</organism>
<evidence type="ECO:0000313" key="7">
    <source>
        <dbReference type="Proteomes" id="UP000256257"/>
    </source>
</evidence>
<dbReference type="GO" id="GO:0016020">
    <property type="term" value="C:membrane"/>
    <property type="evidence" value="ECO:0007669"/>
    <property type="project" value="UniProtKB-SubCell"/>
</dbReference>
<feature type="transmembrane region" description="Helical" evidence="5">
    <location>
        <begin position="278"/>
        <end position="297"/>
    </location>
</feature>
<evidence type="ECO:0000256" key="3">
    <source>
        <dbReference type="ARBA" id="ARBA00022989"/>
    </source>
</evidence>
<dbReference type="GO" id="GO:0015179">
    <property type="term" value="F:L-amino acid transmembrane transporter activity"/>
    <property type="evidence" value="ECO:0007669"/>
    <property type="project" value="TreeGrafter"/>
</dbReference>
<feature type="transmembrane region" description="Helical" evidence="5">
    <location>
        <begin position="44"/>
        <end position="64"/>
    </location>
</feature>
<keyword evidence="3 5" id="KW-1133">Transmembrane helix</keyword>
<proteinExistence type="predicted"/>
<feature type="transmembrane region" description="Helical" evidence="5">
    <location>
        <begin position="12"/>
        <end position="32"/>
    </location>
</feature>
<dbReference type="Gene3D" id="1.20.1740.10">
    <property type="entry name" value="Amino acid/polyamine transporter I"/>
    <property type="match status" value="1"/>
</dbReference>
<dbReference type="Proteomes" id="UP000256257">
    <property type="component" value="Unassembled WGS sequence"/>
</dbReference>
<dbReference type="OrthoDB" id="9806937at2"/>
<feature type="transmembrane region" description="Helical" evidence="5">
    <location>
        <begin position="229"/>
        <end position="248"/>
    </location>
</feature>
<evidence type="ECO:0000256" key="5">
    <source>
        <dbReference type="SAM" id="Phobius"/>
    </source>
</evidence>
<dbReference type="InterPro" id="IPR050598">
    <property type="entry name" value="AminoAcid_Transporter"/>
</dbReference>
<feature type="transmembrane region" description="Helical" evidence="5">
    <location>
        <begin position="150"/>
        <end position="169"/>
    </location>
</feature>
<feature type="transmembrane region" description="Helical" evidence="5">
    <location>
        <begin position="381"/>
        <end position="402"/>
    </location>
</feature>
<comment type="caution">
    <text evidence="6">The sequence shown here is derived from an EMBL/GenBank/DDBJ whole genome shotgun (WGS) entry which is preliminary data.</text>
</comment>
<dbReference type="AlphaFoldDB" id="A0A3D9B4Q4"/>
<comment type="subcellular location">
    <subcellularLocation>
        <location evidence="1">Membrane</location>
        <topology evidence="1">Multi-pass membrane protein</topology>
    </subcellularLocation>
</comment>
<keyword evidence="4 5" id="KW-0472">Membrane</keyword>
<dbReference type="PIRSF" id="PIRSF006060">
    <property type="entry name" value="AA_transporter"/>
    <property type="match status" value="1"/>
</dbReference>
<feature type="transmembrane region" description="Helical" evidence="5">
    <location>
        <begin position="189"/>
        <end position="208"/>
    </location>
</feature>
<dbReference type="Pfam" id="PF13520">
    <property type="entry name" value="AA_permease_2"/>
    <property type="match status" value="1"/>
</dbReference>
<name>A0A3D9B4Q4_9FLAO</name>
<evidence type="ECO:0000256" key="2">
    <source>
        <dbReference type="ARBA" id="ARBA00022692"/>
    </source>
</evidence>